<organism evidence="1 2">
    <name type="scientific">Mycolicibacillus trivialis</name>
    <dbReference type="NCBI Taxonomy" id="1798"/>
    <lineage>
        <taxon>Bacteria</taxon>
        <taxon>Bacillati</taxon>
        <taxon>Actinomycetota</taxon>
        <taxon>Actinomycetes</taxon>
        <taxon>Mycobacteriales</taxon>
        <taxon>Mycobacteriaceae</taxon>
        <taxon>Mycolicibacillus</taxon>
    </lineage>
</organism>
<evidence type="ECO:0000313" key="1">
    <source>
        <dbReference type="EMBL" id="ORX08512.1"/>
    </source>
</evidence>
<dbReference type="Gene3D" id="3.40.50.1240">
    <property type="entry name" value="Phosphoglycerate mutase-like"/>
    <property type="match status" value="1"/>
</dbReference>
<proteinExistence type="predicted"/>
<dbReference type="InterPro" id="IPR013078">
    <property type="entry name" value="His_Pase_superF_clade-1"/>
</dbReference>
<protein>
    <recommendedName>
        <fullName evidence="3">Phosphoglycerate mutase</fullName>
    </recommendedName>
</protein>
<gene>
    <name evidence="1" type="ORF">AWC30_02475</name>
</gene>
<dbReference type="AlphaFoldDB" id="A0A1X2EQQ7"/>
<dbReference type="InterPro" id="IPR029033">
    <property type="entry name" value="His_PPase_superfam"/>
</dbReference>
<name>A0A1X2EQQ7_9MYCO</name>
<evidence type="ECO:0008006" key="3">
    <source>
        <dbReference type="Google" id="ProtNLM"/>
    </source>
</evidence>
<dbReference type="STRING" id="1798.AWC30_02475"/>
<dbReference type="Proteomes" id="UP000193090">
    <property type="component" value="Unassembled WGS sequence"/>
</dbReference>
<dbReference type="EMBL" id="LQPZ01000006">
    <property type="protein sequence ID" value="ORX08512.1"/>
    <property type="molecule type" value="Genomic_DNA"/>
</dbReference>
<accession>A0A1X2EQQ7</accession>
<dbReference type="SUPFAM" id="SSF53254">
    <property type="entry name" value="Phosphoglycerate mutase-like"/>
    <property type="match status" value="1"/>
</dbReference>
<keyword evidence="2" id="KW-1185">Reference proteome</keyword>
<dbReference type="SMART" id="SM00855">
    <property type="entry name" value="PGAM"/>
    <property type="match status" value="1"/>
</dbReference>
<reference evidence="1 2" key="1">
    <citation type="submission" date="2016-01" db="EMBL/GenBank/DDBJ databases">
        <title>The new phylogeny of the genus Mycobacterium.</title>
        <authorList>
            <person name="Tarcisio F."/>
            <person name="Conor M."/>
            <person name="Antonella G."/>
            <person name="Elisabetta G."/>
            <person name="Giulia F.S."/>
            <person name="Sara T."/>
            <person name="Anna F."/>
            <person name="Clotilde B."/>
            <person name="Roberto B."/>
            <person name="Veronica D.S."/>
            <person name="Fabio R."/>
            <person name="Monica P."/>
            <person name="Olivier J."/>
            <person name="Enrico T."/>
            <person name="Nicola S."/>
        </authorList>
    </citation>
    <scope>NUCLEOTIDE SEQUENCE [LARGE SCALE GENOMIC DNA]</scope>
    <source>
        <strain evidence="1 2">DSM 44153</strain>
    </source>
</reference>
<comment type="caution">
    <text evidence="1">The sequence shown here is derived from an EMBL/GenBank/DDBJ whole genome shotgun (WGS) entry which is preliminary data.</text>
</comment>
<sequence>MRYRAMQQLASRPWATTAVALAGAGMVAAAPVVTPLPSLRIPEISVENISVQLMSAGDVVIDFIRHGESLDNINNLVGTLPGSDGGAALTPAGLQQAIDVIGKLDGTGITKNGVFASEFLRAQQTAWPFLEWLGNGHSIPEVADIPTTIGGTETAFAPDHILSGLNEINAGILDKGSLLGSLMQPLGRLNETLYILPPFLWTLGFPIVPEWGSTVNFNGVVFNDNFGGAVDFIADQVGPNGNAAAFSHAAAIMAWTQMNVDNPDPLMMFTNALGNTDVVQVVSNGDGGWTLTQWGDLTEIPAANLWQDLFVNTRDLMVAPQAALTHLGQSLFAFDPSDIPGSLQDVFGTLQSGVTDIFQTALGYPGAMISDIIDAFQGNLMQEFGIDALMQLFSGLGGGGLLPLDFADMLPSMGGDMAALVGGDLIASLLTSLAF</sequence>
<dbReference type="Pfam" id="PF00300">
    <property type="entry name" value="His_Phos_1"/>
    <property type="match status" value="1"/>
</dbReference>
<dbReference type="CDD" id="cd07067">
    <property type="entry name" value="HP_PGM_like"/>
    <property type="match status" value="1"/>
</dbReference>
<evidence type="ECO:0000313" key="2">
    <source>
        <dbReference type="Proteomes" id="UP000193090"/>
    </source>
</evidence>